<dbReference type="InterPro" id="IPR036397">
    <property type="entry name" value="RNaseH_sf"/>
</dbReference>
<dbReference type="PANTHER" id="PTHR30231:SF4">
    <property type="entry name" value="PROTEIN NEN2"/>
    <property type="match status" value="1"/>
</dbReference>
<dbReference type="EC" id="2.7.7.7" evidence="1"/>
<organism evidence="8 9">
    <name type="scientific">Rhodoplanes elegans</name>
    <dbReference type="NCBI Taxonomy" id="29408"/>
    <lineage>
        <taxon>Bacteria</taxon>
        <taxon>Pseudomonadati</taxon>
        <taxon>Pseudomonadota</taxon>
        <taxon>Alphaproteobacteria</taxon>
        <taxon>Hyphomicrobiales</taxon>
        <taxon>Nitrobacteraceae</taxon>
        <taxon>Rhodoplanes</taxon>
    </lineage>
</organism>
<sequence>MGRDRAAALRRQPMHAPGFLDGFDRLVAFDAETTGKRTPDVGFIRKQPSGWRAPGLVIELGFVELVREGDGWRKGESFRTLVNPDAPIEPAAIKVHGIKPSDLKTAPRFPTILDKVRDIIGTAPIVAHAAENERSFLDYEFARAKAIAWGESAYPQSRYVCTQRLYAQLFPGASTSLTAVCDRLALDASARDDRHGALLDADMTADALLLLDTMLKSGGTAAPRTWTFGG</sequence>
<comment type="catalytic activity">
    <reaction evidence="6">
        <text>DNA(n) + a 2'-deoxyribonucleoside 5'-triphosphate = DNA(n+1) + diphosphate</text>
        <dbReference type="Rhea" id="RHEA:22508"/>
        <dbReference type="Rhea" id="RHEA-COMP:17339"/>
        <dbReference type="Rhea" id="RHEA-COMP:17340"/>
        <dbReference type="ChEBI" id="CHEBI:33019"/>
        <dbReference type="ChEBI" id="CHEBI:61560"/>
        <dbReference type="ChEBI" id="CHEBI:173112"/>
        <dbReference type="EC" id="2.7.7.7"/>
    </reaction>
</comment>
<protein>
    <recommendedName>
        <fullName evidence="1">DNA-directed DNA polymerase</fullName>
        <ecNumber evidence="1">2.7.7.7</ecNumber>
    </recommendedName>
</protein>
<evidence type="ECO:0000256" key="1">
    <source>
        <dbReference type="ARBA" id="ARBA00012417"/>
    </source>
</evidence>
<dbReference type="SMART" id="SM00479">
    <property type="entry name" value="EXOIII"/>
    <property type="match status" value="1"/>
</dbReference>
<feature type="domain" description="Exonuclease" evidence="7">
    <location>
        <begin position="25"/>
        <end position="217"/>
    </location>
</feature>
<evidence type="ECO:0000313" key="9">
    <source>
        <dbReference type="Proteomes" id="UP000248863"/>
    </source>
</evidence>
<dbReference type="Gene3D" id="3.30.420.10">
    <property type="entry name" value="Ribonuclease H-like superfamily/Ribonuclease H"/>
    <property type="match status" value="1"/>
</dbReference>
<dbReference type="Pfam" id="PF00929">
    <property type="entry name" value="RNase_T"/>
    <property type="match status" value="1"/>
</dbReference>
<evidence type="ECO:0000256" key="2">
    <source>
        <dbReference type="ARBA" id="ARBA00022722"/>
    </source>
</evidence>
<evidence type="ECO:0000256" key="5">
    <source>
        <dbReference type="ARBA" id="ARBA00025483"/>
    </source>
</evidence>
<evidence type="ECO:0000256" key="6">
    <source>
        <dbReference type="ARBA" id="ARBA00049244"/>
    </source>
</evidence>
<comment type="caution">
    <text evidence="8">The sequence shown here is derived from an EMBL/GenBank/DDBJ whole genome shotgun (WGS) entry which is preliminary data.</text>
</comment>
<evidence type="ECO:0000259" key="7">
    <source>
        <dbReference type="SMART" id="SM00479"/>
    </source>
</evidence>
<dbReference type="Proteomes" id="UP000248863">
    <property type="component" value="Unassembled WGS sequence"/>
</dbReference>
<dbReference type="GO" id="GO:0003677">
    <property type="term" value="F:DNA binding"/>
    <property type="evidence" value="ECO:0007669"/>
    <property type="project" value="InterPro"/>
</dbReference>
<evidence type="ECO:0000256" key="3">
    <source>
        <dbReference type="ARBA" id="ARBA00022801"/>
    </source>
</evidence>
<evidence type="ECO:0000313" key="8">
    <source>
        <dbReference type="EMBL" id="RAI37962.1"/>
    </source>
</evidence>
<comment type="function">
    <text evidence="5">DNA polymerase III is a complex, multichain enzyme responsible for most of the replicative synthesis in bacteria. The epsilon subunit contain the editing function and is a proofreading 3'-5' exonuclease.</text>
</comment>
<dbReference type="GO" id="GO:0003887">
    <property type="term" value="F:DNA-directed DNA polymerase activity"/>
    <property type="evidence" value="ECO:0007669"/>
    <property type="project" value="UniProtKB-EC"/>
</dbReference>
<dbReference type="InterPro" id="IPR013520">
    <property type="entry name" value="Ribonucl_H"/>
</dbReference>
<dbReference type="GO" id="GO:0006260">
    <property type="term" value="P:DNA replication"/>
    <property type="evidence" value="ECO:0007669"/>
    <property type="project" value="InterPro"/>
</dbReference>
<name>A0A327KL15_9BRAD</name>
<dbReference type="NCBIfam" id="TIGR00573">
    <property type="entry name" value="dnaq"/>
    <property type="match status" value="1"/>
</dbReference>
<gene>
    <name evidence="8" type="ORF">CH338_14290</name>
</gene>
<keyword evidence="2" id="KW-0540">Nuclease</keyword>
<keyword evidence="3" id="KW-0378">Hydrolase</keyword>
<dbReference type="PANTHER" id="PTHR30231">
    <property type="entry name" value="DNA POLYMERASE III SUBUNIT EPSILON"/>
    <property type="match status" value="1"/>
</dbReference>
<dbReference type="GO" id="GO:0008408">
    <property type="term" value="F:3'-5' exonuclease activity"/>
    <property type="evidence" value="ECO:0007669"/>
    <property type="project" value="TreeGrafter"/>
</dbReference>
<dbReference type="EMBL" id="NPEU01000151">
    <property type="protein sequence ID" value="RAI37962.1"/>
    <property type="molecule type" value="Genomic_DNA"/>
</dbReference>
<keyword evidence="4" id="KW-0269">Exonuclease</keyword>
<dbReference type="InterPro" id="IPR006054">
    <property type="entry name" value="DnaQ"/>
</dbReference>
<reference evidence="8 9" key="1">
    <citation type="submission" date="2017-07" db="EMBL/GenBank/DDBJ databases">
        <title>Draft Genome Sequences of Select Purple Nonsulfur Bacteria.</title>
        <authorList>
            <person name="Lasarre B."/>
            <person name="Mckinlay J.B."/>
        </authorList>
    </citation>
    <scope>NUCLEOTIDE SEQUENCE [LARGE SCALE GENOMIC DNA]</scope>
    <source>
        <strain evidence="8 9">DSM 11907</strain>
    </source>
</reference>
<accession>A0A327KL15</accession>
<dbReference type="InterPro" id="IPR012337">
    <property type="entry name" value="RNaseH-like_sf"/>
</dbReference>
<dbReference type="AlphaFoldDB" id="A0A327KL15"/>
<proteinExistence type="predicted"/>
<keyword evidence="9" id="KW-1185">Reference proteome</keyword>
<dbReference type="SUPFAM" id="SSF53098">
    <property type="entry name" value="Ribonuclease H-like"/>
    <property type="match status" value="1"/>
</dbReference>
<evidence type="ECO:0000256" key="4">
    <source>
        <dbReference type="ARBA" id="ARBA00022839"/>
    </source>
</evidence>
<dbReference type="OrthoDB" id="9803913at2"/>